<keyword evidence="3" id="KW-1185">Reference proteome</keyword>
<gene>
    <name evidence="2" type="ORF">AVEN_131376_1</name>
    <name evidence="1" type="ORF">AVEN_145169_1</name>
</gene>
<dbReference type="AlphaFoldDB" id="A0A4Y2UMJ4"/>
<comment type="caution">
    <text evidence="1">The sequence shown here is derived from an EMBL/GenBank/DDBJ whole genome shotgun (WGS) entry which is preliminary data.</text>
</comment>
<reference evidence="1 3" key="1">
    <citation type="journal article" date="2019" name="Sci. Rep.">
        <title>Orb-weaving spider Araneus ventricosus genome elucidates the spidroin gene catalogue.</title>
        <authorList>
            <person name="Kono N."/>
            <person name="Nakamura H."/>
            <person name="Ohtoshi R."/>
            <person name="Moran D.A.P."/>
            <person name="Shinohara A."/>
            <person name="Yoshida Y."/>
            <person name="Fujiwara M."/>
            <person name="Mori M."/>
            <person name="Tomita M."/>
            <person name="Arakawa K."/>
        </authorList>
    </citation>
    <scope>NUCLEOTIDE SEQUENCE [LARGE SCALE GENOMIC DNA]</scope>
</reference>
<dbReference type="Proteomes" id="UP000499080">
    <property type="component" value="Unassembled WGS sequence"/>
</dbReference>
<name>A0A4Y2UMJ4_ARAVE</name>
<dbReference type="EMBL" id="BGPR01037697">
    <property type="protein sequence ID" value="GBO13364.1"/>
    <property type="molecule type" value="Genomic_DNA"/>
</dbReference>
<proteinExistence type="predicted"/>
<evidence type="ECO:0000313" key="3">
    <source>
        <dbReference type="Proteomes" id="UP000499080"/>
    </source>
</evidence>
<organism evidence="1 3">
    <name type="scientific">Araneus ventricosus</name>
    <name type="common">Orbweaver spider</name>
    <name type="synonym">Epeira ventricosa</name>
    <dbReference type="NCBI Taxonomy" id="182803"/>
    <lineage>
        <taxon>Eukaryota</taxon>
        <taxon>Metazoa</taxon>
        <taxon>Ecdysozoa</taxon>
        <taxon>Arthropoda</taxon>
        <taxon>Chelicerata</taxon>
        <taxon>Arachnida</taxon>
        <taxon>Araneae</taxon>
        <taxon>Araneomorphae</taxon>
        <taxon>Entelegynae</taxon>
        <taxon>Araneoidea</taxon>
        <taxon>Araneidae</taxon>
        <taxon>Araneus</taxon>
    </lineage>
</organism>
<accession>A0A4Y2UMJ4</accession>
<evidence type="ECO:0000313" key="2">
    <source>
        <dbReference type="EMBL" id="GBO13364.1"/>
    </source>
</evidence>
<protein>
    <submittedName>
        <fullName evidence="1">Uncharacterized protein</fullName>
    </submittedName>
</protein>
<sequence length="103" mass="11781">MPCREGERRRKHDFLSPLPLDLEIASQSRTGLNPLAFLRGIPASVLSLTLTEHHPLPERSFADTRDILHSYEADAERLTLQNSEWILVGTLELFRSLSVVLRY</sequence>
<dbReference type="EMBL" id="BGPR01037683">
    <property type="protein sequence ID" value="GBO13341.1"/>
    <property type="molecule type" value="Genomic_DNA"/>
</dbReference>
<evidence type="ECO:0000313" key="1">
    <source>
        <dbReference type="EMBL" id="GBO13341.1"/>
    </source>
</evidence>